<dbReference type="AlphaFoldDB" id="A0A482VU94"/>
<keyword evidence="1" id="KW-1133">Transmembrane helix</keyword>
<feature type="transmembrane region" description="Helical" evidence="1">
    <location>
        <begin position="150"/>
        <end position="171"/>
    </location>
</feature>
<keyword evidence="1" id="KW-0472">Membrane</keyword>
<feature type="transmembrane region" description="Helical" evidence="1">
    <location>
        <begin position="54"/>
        <end position="76"/>
    </location>
</feature>
<dbReference type="STRING" id="1661398.A0A482VU94"/>
<gene>
    <name evidence="2" type="ORF">BDFB_009679</name>
</gene>
<dbReference type="GO" id="GO:0005886">
    <property type="term" value="C:plasma membrane"/>
    <property type="evidence" value="ECO:0007669"/>
    <property type="project" value="InterPro"/>
</dbReference>
<sequence length="225" mass="26354">MLTADATNARKNILKEEKYNSTNFLTLWDFEGIFKYSPLFYGWYTYKGSKTSAYWMPFAYFITGLVAYAYSFFATLRKMAENSRMSKLSEKDDECIFSWKLFTAWDYMIGNAETAHNRIASIVVGFKEALLEEAEKKRESRNWKITGIRIFVNTVVLGLLVFSAFAVIMVVERSKEPEAKKSIWRSNEISFVMTFISISFPMIFEGLGFFEQYHPRKQLRFQLAR</sequence>
<feature type="transmembrane region" description="Helical" evidence="1">
    <location>
        <begin position="191"/>
        <end position="210"/>
    </location>
</feature>
<reference evidence="2 3" key="1">
    <citation type="submission" date="2017-03" db="EMBL/GenBank/DDBJ databases">
        <title>Genome of the blue death feigning beetle - Asbolus verrucosus.</title>
        <authorList>
            <person name="Rider S.D."/>
        </authorList>
    </citation>
    <scope>NUCLEOTIDE SEQUENCE [LARGE SCALE GENOMIC DNA]</scope>
    <source>
        <strain evidence="2">Butters</strain>
        <tissue evidence="2">Head and leg muscle</tissue>
    </source>
</reference>
<dbReference type="Proteomes" id="UP000292052">
    <property type="component" value="Unassembled WGS sequence"/>
</dbReference>
<keyword evidence="1" id="KW-0812">Transmembrane</keyword>
<evidence type="ECO:0000256" key="1">
    <source>
        <dbReference type="SAM" id="Phobius"/>
    </source>
</evidence>
<proteinExistence type="predicted"/>
<name>A0A482VU94_ASBVE</name>
<dbReference type="OrthoDB" id="5831905at2759"/>
<comment type="caution">
    <text evidence="2">The sequence shown here is derived from an EMBL/GenBank/DDBJ whole genome shotgun (WGS) entry which is preliminary data.</text>
</comment>
<dbReference type="PANTHER" id="PTHR23302">
    <property type="entry name" value="TRANSMEMBRANE CHANNEL-RELATED"/>
    <property type="match status" value="1"/>
</dbReference>
<keyword evidence="3" id="KW-1185">Reference proteome</keyword>
<accession>A0A482VU94</accession>
<dbReference type="InterPro" id="IPR038900">
    <property type="entry name" value="TMC"/>
</dbReference>
<dbReference type="GO" id="GO:0008381">
    <property type="term" value="F:mechanosensitive monoatomic ion channel activity"/>
    <property type="evidence" value="ECO:0007669"/>
    <property type="project" value="TreeGrafter"/>
</dbReference>
<evidence type="ECO:0000313" key="3">
    <source>
        <dbReference type="Proteomes" id="UP000292052"/>
    </source>
</evidence>
<protein>
    <submittedName>
        <fullName evidence="2">Uncharacterized protein</fullName>
    </submittedName>
</protein>
<dbReference type="PANTHER" id="PTHR23302:SF40">
    <property type="entry name" value="TRANSMEMBRANE CHANNEL-LIKE PROTEIN"/>
    <property type="match status" value="1"/>
</dbReference>
<organism evidence="2 3">
    <name type="scientific">Asbolus verrucosus</name>
    <name type="common">Desert ironclad beetle</name>
    <dbReference type="NCBI Taxonomy" id="1661398"/>
    <lineage>
        <taxon>Eukaryota</taxon>
        <taxon>Metazoa</taxon>
        <taxon>Ecdysozoa</taxon>
        <taxon>Arthropoda</taxon>
        <taxon>Hexapoda</taxon>
        <taxon>Insecta</taxon>
        <taxon>Pterygota</taxon>
        <taxon>Neoptera</taxon>
        <taxon>Endopterygota</taxon>
        <taxon>Coleoptera</taxon>
        <taxon>Polyphaga</taxon>
        <taxon>Cucujiformia</taxon>
        <taxon>Tenebrionidae</taxon>
        <taxon>Pimeliinae</taxon>
        <taxon>Asbolus</taxon>
    </lineage>
</organism>
<evidence type="ECO:0000313" key="2">
    <source>
        <dbReference type="EMBL" id="RZC36462.1"/>
    </source>
</evidence>
<dbReference type="EMBL" id="QDEB01061759">
    <property type="protein sequence ID" value="RZC36462.1"/>
    <property type="molecule type" value="Genomic_DNA"/>
</dbReference>